<protein>
    <submittedName>
        <fullName evidence="1">Putative transcriptional regulator, CopG family</fullName>
    </submittedName>
</protein>
<dbReference type="OrthoDB" id="9800125at2"/>
<evidence type="ECO:0000313" key="2">
    <source>
        <dbReference type="Proteomes" id="UP000002724"/>
    </source>
</evidence>
<dbReference type="eggNOG" id="COG0864">
    <property type="taxonomic scope" value="Bacteria"/>
</dbReference>
<dbReference type="InterPro" id="IPR013321">
    <property type="entry name" value="Arc_rbn_hlx_hlx"/>
</dbReference>
<name>B4SGY7_PELPB</name>
<proteinExistence type="predicted"/>
<dbReference type="Proteomes" id="UP000002724">
    <property type="component" value="Chromosome"/>
</dbReference>
<dbReference type="STRING" id="324925.Ppha_2826"/>
<dbReference type="HOGENOM" id="CLU_2586142_0_0_10"/>
<keyword evidence="2" id="KW-1185">Reference proteome</keyword>
<accession>B4SGY7</accession>
<gene>
    <name evidence="1" type="ordered locus">Ppha_2826</name>
</gene>
<reference evidence="1 2" key="1">
    <citation type="submission" date="2008-06" db="EMBL/GenBank/DDBJ databases">
        <title>Complete sequence of Pelodictyon phaeoclathratiforme BU-1.</title>
        <authorList>
            <consortium name="US DOE Joint Genome Institute"/>
            <person name="Lucas S."/>
            <person name="Copeland A."/>
            <person name="Lapidus A."/>
            <person name="Glavina del Rio T."/>
            <person name="Dalin E."/>
            <person name="Tice H."/>
            <person name="Bruce D."/>
            <person name="Goodwin L."/>
            <person name="Pitluck S."/>
            <person name="Schmutz J."/>
            <person name="Larimer F."/>
            <person name="Land M."/>
            <person name="Hauser L."/>
            <person name="Kyrpides N."/>
            <person name="Mikhailova N."/>
            <person name="Liu Z."/>
            <person name="Li T."/>
            <person name="Zhao F."/>
            <person name="Overmann J."/>
            <person name="Bryant D.A."/>
            <person name="Richardson P."/>
        </authorList>
    </citation>
    <scope>NUCLEOTIDE SEQUENCE [LARGE SCALE GENOMIC DNA]</scope>
    <source>
        <strain evidence="2">DSM 5477 / BU-1</strain>
    </source>
</reference>
<organism evidence="1 2">
    <name type="scientific">Pelodictyon phaeoclathratiforme (strain DSM 5477 / BU-1)</name>
    <dbReference type="NCBI Taxonomy" id="324925"/>
    <lineage>
        <taxon>Bacteria</taxon>
        <taxon>Pseudomonadati</taxon>
        <taxon>Chlorobiota</taxon>
        <taxon>Chlorobiia</taxon>
        <taxon>Chlorobiales</taxon>
        <taxon>Chlorobiaceae</taxon>
        <taxon>Chlorobium/Pelodictyon group</taxon>
        <taxon>Pelodictyon</taxon>
    </lineage>
</organism>
<dbReference type="AlphaFoldDB" id="B4SGY7"/>
<evidence type="ECO:0000313" key="1">
    <source>
        <dbReference type="EMBL" id="ACF44975.1"/>
    </source>
</evidence>
<dbReference type="EMBL" id="CP001110">
    <property type="protein sequence ID" value="ACF44975.1"/>
    <property type="molecule type" value="Genomic_DNA"/>
</dbReference>
<dbReference type="KEGG" id="pph:Ppha_2826"/>
<dbReference type="CDD" id="cd22231">
    <property type="entry name" value="RHH_NikR_HicB-like"/>
    <property type="match status" value="1"/>
</dbReference>
<dbReference type="Gene3D" id="1.10.1220.10">
    <property type="entry name" value="Met repressor-like"/>
    <property type="match status" value="1"/>
</dbReference>
<dbReference type="GO" id="GO:0006355">
    <property type="term" value="P:regulation of DNA-templated transcription"/>
    <property type="evidence" value="ECO:0007669"/>
    <property type="project" value="InterPro"/>
</dbReference>
<dbReference type="RefSeq" id="WP_012509443.1">
    <property type="nucleotide sequence ID" value="NC_011060.1"/>
</dbReference>
<sequence length="93" mass="10662">MGKTKVAITIDAIAITKIDRLVEKRVFANRSQAIEEAFLEKIERIEHRSLAEECAKLDPAEERQLAEEGMNGEIETWPEYCRSVRSKLCRQNG</sequence>